<accession>A0A4U5UD49</accession>
<dbReference type="PANTHER" id="PTHR46481">
    <property type="entry name" value="ZINC FINGER BED DOMAIN-CONTAINING PROTEIN 4"/>
    <property type="match status" value="1"/>
</dbReference>
<keyword evidence="4" id="KW-0862">Zinc</keyword>
<evidence type="ECO:0000256" key="4">
    <source>
        <dbReference type="ARBA" id="ARBA00022833"/>
    </source>
</evidence>
<dbReference type="SUPFAM" id="SSF53098">
    <property type="entry name" value="Ribonuclease H-like"/>
    <property type="match status" value="1"/>
</dbReference>
<dbReference type="InterPro" id="IPR012337">
    <property type="entry name" value="RNaseH-like_sf"/>
</dbReference>
<comment type="subcellular location">
    <subcellularLocation>
        <location evidence="1">Nucleus</location>
    </subcellularLocation>
</comment>
<dbReference type="AlphaFoldDB" id="A0A4U5UD49"/>
<dbReference type="EMBL" id="CM014083">
    <property type="protein sequence ID" value="TKS71948.1"/>
    <property type="molecule type" value="Genomic_DNA"/>
</dbReference>
<evidence type="ECO:0000256" key="2">
    <source>
        <dbReference type="ARBA" id="ARBA00022723"/>
    </source>
</evidence>
<keyword evidence="5" id="KW-0539">Nucleus</keyword>
<dbReference type="GO" id="GO:0008270">
    <property type="term" value="F:zinc ion binding"/>
    <property type="evidence" value="ECO:0007669"/>
    <property type="project" value="UniProtKB-KW"/>
</dbReference>
<keyword evidence="2" id="KW-0479">Metal-binding</keyword>
<evidence type="ECO:0000313" key="8">
    <source>
        <dbReference type="Proteomes" id="UP000298787"/>
    </source>
</evidence>
<feature type="region of interest" description="Disordered" evidence="6">
    <location>
        <begin position="413"/>
        <end position="448"/>
    </location>
</feature>
<dbReference type="PANTHER" id="PTHR46481:SF10">
    <property type="entry name" value="ZINC FINGER BED DOMAIN-CONTAINING PROTEIN 39"/>
    <property type="match status" value="1"/>
</dbReference>
<evidence type="ECO:0000256" key="5">
    <source>
        <dbReference type="ARBA" id="ARBA00023242"/>
    </source>
</evidence>
<dbReference type="GO" id="GO:0005634">
    <property type="term" value="C:nucleus"/>
    <property type="evidence" value="ECO:0007669"/>
    <property type="project" value="UniProtKB-SubCell"/>
</dbReference>
<keyword evidence="3" id="KW-0863">Zinc-finger</keyword>
<evidence type="ECO:0000256" key="1">
    <source>
        <dbReference type="ARBA" id="ARBA00004123"/>
    </source>
</evidence>
<reference evidence="7 8" key="1">
    <citation type="submission" date="2019-01" db="EMBL/GenBank/DDBJ databases">
        <title>Genome Assembly of Collichthys lucidus.</title>
        <authorList>
            <person name="Cai M."/>
            <person name="Xiao S."/>
        </authorList>
    </citation>
    <scope>NUCLEOTIDE SEQUENCE [LARGE SCALE GENOMIC DNA]</scope>
    <source>
        <strain evidence="7">JT15FE1705JMU</strain>
        <tissue evidence="7">Muscle</tissue>
    </source>
</reference>
<organism evidence="7 8">
    <name type="scientific">Collichthys lucidus</name>
    <name type="common">Big head croaker</name>
    <name type="synonym">Sciaena lucida</name>
    <dbReference type="NCBI Taxonomy" id="240159"/>
    <lineage>
        <taxon>Eukaryota</taxon>
        <taxon>Metazoa</taxon>
        <taxon>Chordata</taxon>
        <taxon>Craniata</taxon>
        <taxon>Vertebrata</taxon>
        <taxon>Euteleostomi</taxon>
        <taxon>Actinopterygii</taxon>
        <taxon>Neopterygii</taxon>
        <taxon>Teleostei</taxon>
        <taxon>Neoteleostei</taxon>
        <taxon>Acanthomorphata</taxon>
        <taxon>Eupercaria</taxon>
        <taxon>Sciaenidae</taxon>
        <taxon>Collichthys</taxon>
    </lineage>
</organism>
<sequence length="666" mass="74355">MSVVDTRYNPVSRRTLTSKLDSLMLEKQTKLKDCLANAENLSVTVDIWSDRKMRGFLGITAHWLGNGEGGLVLKSALLACNRFSGSHTGERICEEFEQICEEYKIKKMLLHIICDNAANMRKAFSTCFPQHMTEHEEDDEDDGVEDNNLWTDLPVEDQERVDGFLQDKSQTRQQCFAHTLQLVIGDGLKDTKIANAALAKASKLSSLLHSSTSFKDIFERGFGQSGIPASVVTRWNSTLRQLKAVLKCDATKRTAILQESGHKETTFTSREWSQIQELVRVLEPFAEATDLTQGEKLVTISAVVPCVLSLNHHLENLKGTMCYLGAFIKTLQTSLQRRFKGIFVNVKMAENSSSDCQRLPFSDPLYLKAAMLDPSFGSMWVIHDVLVPDSTKEEVSKMIKDLILEVAVQVTPTNRRTEEEEEAQETEPQSSLFASYQKKRQKTDPASTPHMQLTHYLDICNGQDCLNFWTLNRHTLPSLFKVVAFDLLHSVGFSMAALLAAGERQAPGATYGTYKCIYSCVKNLWHANHYREMVLLCQTPGGSSAPVAFLTPSVTVKCEEIRLVVIGCTLLTALVAARCSPPWLLRVAGASLPRCVVRDCLTDEHSEDVDPFKVFIPVITTAVGDPTTEHTSVTAKRQAGCSTTEQNARRQTSSNRLNNSFVCEYF</sequence>
<protein>
    <submittedName>
        <fullName evidence="7">Zinc finger BED domain-containing protein 4</fullName>
    </submittedName>
</protein>
<dbReference type="InterPro" id="IPR052035">
    <property type="entry name" value="ZnF_BED_domain_contain"/>
</dbReference>
<name>A0A4U5UD49_COLLU</name>
<dbReference type="Proteomes" id="UP000298787">
    <property type="component" value="Chromosome 6"/>
</dbReference>
<gene>
    <name evidence="7" type="ORF">D9C73_006021</name>
</gene>
<evidence type="ECO:0000256" key="6">
    <source>
        <dbReference type="SAM" id="MobiDB-lite"/>
    </source>
</evidence>
<keyword evidence="8" id="KW-1185">Reference proteome</keyword>
<evidence type="ECO:0000313" key="7">
    <source>
        <dbReference type="EMBL" id="TKS71948.1"/>
    </source>
</evidence>
<proteinExistence type="predicted"/>
<evidence type="ECO:0000256" key="3">
    <source>
        <dbReference type="ARBA" id="ARBA00022771"/>
    </source>
</evidence>